<name>W7D4A6_9LIST</name>
<evidence type="ECO:0000259" key="1">
    <source>
        <dbReference type="Pfam" id="PF22479"/>
    </source>
</evidence>
<dbReference type="AlphaFoldDB" id="W7D4A6"/>
<dbReference type="EMBL" id="AODM01000089">
    <property type="protein sequence ID" value="EUJ44032.1"/>
    <property type="molecule type" value="Genomic_DNA"/>
</dbReference>
<evidence type="ECO:0000313" key="2">
    <source>
        <dbReference type="EMBL" id="EUJ44032.1"/>
    </source>
</evidence>
<feature type="domain" description="Cyanophage baseplate Pam3 plug gp18" evidence="1">
    <location>
        <begin position="5"/>
        <end position="105"/>
    </location>
</feature>
<evidence type="ECO:0000313" key="3">
    <source>
        <dbReference type="Proteomes" id="UP000019241"/>
    </source>
</evidence>
<sequence>MAVRDYIPIEIDNIPELFEIDLAGRSYLFGINYAASEDLYSVDLYDINEVPIILGEKLVLNERLWSDFVNDQLPPIDIVPLDESGKEQCITKENFMKTVFLYVDDLSDEVQNPSLDNEVG</sequence>
<accession>W7D4A6</accession>
<dbReference type="RefSeq" id="WP_036065462.1">
    <property type="nucleotide sequence ID" value="NZ_AODM01000089.1"/>
</dbReference>
<protein>
    <recommendedName>
        <fullName evidence="1">Cyanophage baseplate Pam3 plug gp18 domain-containing protein</fullName>
    </recommendedName>
</protein>
<comment type="caution">
    <text evidence="2">The sequence shown here is derived from an EMBL/GenBank/DDBJ whole genome shotgun (WGS) entry which is preliminary data.</text>
</comment>
<reference evidence="2 3" key="1">
    <citation type="submission" date="2012-12" db="EMBL/GenBank/DDBJ databases">
        <title>Novel taxa of Listeriaceae from agricultural environments in the United States.</title>
        <authorList>
            <person name="den Bakker H.C."/>
            <person name="Allred A."/>
            <person name="Warchocki S."/>
            <person name="Wright E.M."/>
            <person name="Burrell A."/>
            <person name="Nightingale K.K."/>
            <person name="Kephart D."/>
            <person name="Wiedmann M."/>
        </authorList>
    </citation>
    <scope>NUCLEOTIDE SEQUENCE [LARGE SCALE GENOMIC DNA]</scope>
    <source>
        <strain evidence="2 3">FSL S10-1203</strain>
    </source>
</reference>
<gene>
    <name evidence="2" type="ORF">MCOL2_20096</name>
</gene>
<proteinExistence type="predicted"/>
<organism evidence="2 3">
    <name type="scientific">Listeria fleischmannii FSL S10-1203</name>
    <dbReference type="NCBI Taxonomy" id="1265822"/>
    <lineage>
        <taxon>Bacteria</taxon>
        <taxon>Bacillati</taxon>
        <taxon>Bacillota</taxon>
        <taxon>Bacilli</taxon>
        <taxon>Bacillales</taxon>
        <taxon>Listeriaceae</taxon>
        <taxon>Listeria</taxon>
    </lineage>
</organism>
<dbReference type="Pfam" id="PF22479">
    <property type="entry name" value="Pam3_gp18"/>
    <property type="match status" value="1"/>
</dbReference>
<dbReference type="PATRIC" id="fig|1265822.4.peg.4107"/>
<dbReference type="InterPro" id="IPR054252">
    <property type="entry name" value="Pam3_gp18"/>
</dbReference>
<dbReference type="Proteomes" id="UP000019241">
    <property type="component" value="Unassembled WGS sequence"/>
</dbReference>